<protein>
    <submittedName>
        <fullName evidence="4">5989_t:CDS:1</fullName>
    </submittedName>
</protein>
<dbReference type="InterPro" id="IPR036875">
    <property type="entry name" value="Znf_CCHC_sf"/>
</dbReference>
<feature type="non-terminal residue" evidence="4">
    <location>
        <position position="1"/>
    </location>
</feature>
<name>A0A9N9IAL6_9GLOM</name>
<dbReference type="AlphaFoldDB" id="A0A9N9IAL6"/>
<keyword evidence="1" id="KW-0479">Metal-binding</keyword>
<feature type="compositionally biased region" description="Basic and acidic residues" evidence="2">
    <location>
        <begin position="326"/>
        <end position="343"/>
    </location>
</feature>
<dbReference type="SUPFAM" id="SSF57756">
    <property type="entry name" value="Retrovirus zinc finger-like domains"/>
    <property type="match status" value="1"/>
</dbReference>
<evidence type="ECO:0000313" key="4">
    <source>
        <dbReference type="EMBL" id="CAG8728872.1"/>
    </source>
</evidence>
<sequence length="455" mass="51995">KRHSVDTINKDSAKKMKKVHITRSKGERSPTLLQTTTLEEIIEHEAAAENQQTQLETNDFCEENSTAMDIEDAETSIKGKIENKTHLQETKSWSGLFTKLTKGRATYSTFSTRANISTKIRNALLFDIQKLNQISTNDIVATLYGKMGGDFIGAKPHFVKGTRMYLEIIFTDEQRMKDYSKKGMDMFQQTFYGYISSRTNQDLLSVRLRRVPIMDKEIISEKIRWVFDSVGTIMAIKPLLYKGTPIQSDQWVIIFDVTEDTNLTERIPRYVNIMDQKVVTEWKEAPKLCFFCDGEGHMKRDCDQLKEANKLNQHYKEFKALKNKQTRRDEVLEPDRETVEERTGNSYVNKSQNNESQEVAVTEQDVHIAVAEATLETVTTQSNIHNEEIVTPDNLEPSTAASMAANKGNIALAGPIRNEERNNKNNNNMLLEPQSLLNDETANITQPEMDDGFTE</sequence>
<keyword evidence="1" id="KW-0863">Zinc-finger</keyword>
<feature type="compositionally biased region" description="Polar residues" evidence="2">
    <location>
        <begin position="435"/>
        <end position="446"/>
    </location>
</feature>
<dbReference type="EMBL" id="CAJVPZ010027610">
    <property type="protein sequence ID" value="CAG8728872.1"/>
    <property type="molecule type" value="Genomic_DNA"/>
</dbReference>
<feature type="non-terminal residue" evidence="4">
    <location>
        <position position="455"/>
    </location>
</feature>
<dbReference type="InterPro" id="IPR001878">
    <property type="entry name" value="Znf_CCHC"/>
</dbReference>
<proteinExistence type="predicted"/>
<dbReference type="GO" id="GO:0008270">
    <property type="term" value="F:zinc ion binding"/>
    <property type="evidence" value="ECO:0007669"/>
    <property type="project" value="UniProtKB-KW"/>
</dbReference>
<reference evidence="4" key="1">
    <citation type="submission" date="2021-06" db="EMBL/GenBank/DDBJ databases">
        <authorList>
            <person name="Kallberg Y."/>
            <person name="Tangrot J."/>
            <person name="Rosling A."/>
        </authorList>
    </citation>
    <scope>NUCLEOTIDE SEQUENCE</scope>
    <source>
        <strain evidence="4">IN212</strain>
    </source>
</reference>
<dbReference type="GO" id="GO:0003676">
    <property type="term" value="F:nucleic acid binding"/>
    <property type="evidence" value="ECO:0007669"/>
    <property type="project" value="InterPro"/>
</dbReference>
<feature type="region of interest" description="Disordered" evidence="2">
    <location>
        <begin position="326"/>
        <end position="359"/>
    </location>
</feature>
<organism evidence="4 5">
    <name type="scientific">Racocetra fulgida</name>
    <dbReference type="NCBI Taxonomy" id="60492"/>
    <lineage>
        <taxon>Eukaryota</taxon>
        <taxon>Fungi</taxon>
        <taxon>Fungi incertae sedis</taxon>
        <taxon>Mucoromycota</taxon>
        <taxon>Glomeromycotina</taxon>
        <taxon>Glomeromycetes</taxon>
        <taxon>Diversisporales</taxon>
        <taxon>Gigasporaceae</taxon>
        <taxon>Racocetra</taxon>
    </lineage>
</organism>
<gene>
    <name evidence="4" type="ORF">RFULGI_LOCUS11978</name>
</gene>
<feature type="domain" description="CCHC-type" evidence="3">
    <location>
        <begin position="289"/>
        <end position="304"/>
    </location>
</feature>
<evidence type="ECO:0000256" key="1">
    <source>
        <dbReference type="PROSITE-ProRule" id="PRU00047"/>
    </source>
</evidence>
<feature type="region of interest" description="Disordered" evidence="2">
    <location>
        <begin position="419"/>
        <end position="455"/>
    </location>
</feature>
<dbReference type="PROSITE" id="PS50158">
    <property type="entry name" value="ZF_CCHC"/>
    <property type="match status" value="1"/>
</dbReference>
<dbReference type="OrthoDB" id="2437308at2759"/>
<keyword evidence="5" id="KW-1185">Reference proteome</keyword>
<dbReference type="SMART" id="SM00343">
    <property type="entry name" value="ZnF_C2HC"/>
    <property type="match status" value="1"/>
</dbReference>
<accession>A0A9N9IAL6</accession>
<feature type="compositionally biased region" description="Polar residues" evidence="2">
    <location>
        <begin position="344"/>
        <end position="359"/>
    </location>
</feature>
<evidence type="ECO:0000259" key="3">
    <source>
        <dbReference type="PROSITE" id="PS50158"/>
    </source>
</evidence>
<evidence type="ECO:0000313" key="5">
    <source>
        <dbReference type="Proteomes" id="UP000789396"/>
    </source>
</evidence>
<evidence type="ECO:0000256" key="2">
    <source>
        <dbReference type="SAM" id="MobiDB-lite"/>
    </source>
</evidence>
<comment type="caution">
    <text evidence="4">The sequence shown here is derived from an EMBL/GenBank/DDBJ whole genome shotgun (WGS) entry which is preliminary data.</text>
</comment>
<dbReference type="Pfam" id="PF00098">
    <property type="entry name" value="zf-CCHC"/>
    <property type="match status" value="1"/>
</dbReference>
<dbReference type="Proteomes" id="UP000789396">
    <property type="component" value="Unassembled WGS sequence"/>
</dbReference>
<keyword evidence="1" id="KW-0862">Zinc</keyword>